<dbReference type="HOGENOM" id="CLU_000445_88_3_9"/>
<organism evidence="5 6">
    <name type="scientific">Thomasclavelia ramosa DSM 1402</name>
    <dbReference type="NCBI Taxonomy" id="445974"/>
    <lineage>
        <taxon>Bacteria</taxon>
        <taxon>Bacillati</taxon>
        <taxon>Bacillota</taxon>
        <taxon>Erysipelotrichia</taxon>
        <taxon>Erysipelotrichales</taxon>
        <taxon>Coprobacillaceae</taxon>
        <taxon>Thomasclavelia</taxon>
    </lineage>
</organism>
<dbReference type="InterPro" id="IPR011051">
    <property type="entry name" value="RmlC_Cupin_sf"/>
</dbReference>
<evidence type="ECO:0000259" key="4">
    <source>
        <dbReference type="PROSITE" id="PS01124"/>
    </source>
</evidence>
<dbReference type="InterPro" id="IPR009057">
    <property type="entry name" value="Homeodomain-like_sf"/>
</dbReference>
<dbReference type="Pfam" id="PF12833">
    <property type="entry name" value="HTH_18"/>
    <property type="match status" value="1"/>
</dbReference>
<dbReference type="Gene3D" id="2.60.120.10">
    <property type="entry name" value="Jelly Rolls"/>
    <property type="match status" value="1"/>
</dbReference>
<dbReference type="SUPFAM" id="SSF46689">
    <property type="entry name" value="Homeodomain-like"/>
    <property type="match status" value="1"/>
</dbReference>
<evidence type="ECO:0000256" key="3">
    <source>
        <dbReference type="ARBA" id="ARBA00023163"/>
    </source>
</evidence>
<dbReference type="SUPFAM" id="SSF51182">
    <property type="entry name" value="RmlC-like cupins"/>
    <property type="match status" value="1"/>
</dbReference>
<dbReference type="Proteomes" id="UP000005798">
    <property type="component" value="Unassembled WGS sequence"/>
</dbReference>
<gene>
    <name evidence="5" type="ORF">CLORAM_01594</name>
</gene>
<dbReference type="PROSITE" id="PS01124">
    <property type="entry name" value="HTH_ARAC_FAMILY_2"/>
    <property type="match status" value="1"/>
</dbReference>
<dbReference type="EMBL" id="ABFX02000005">
    <property type="protein sequence ID" value="EDS18645.1"/>
    <property type="molecule type" value="Genomic_DNA"/>
</dbReference>
<proteinExistence type="predicted"/>
<dbReference type="Pfam" id="PF02311">
    <property type="entry name" value="AraC_binding"/>
    <property type="match status" value="1"/>
</dbReference>
<accession>B0N4P3</accession>
<dbReference type="Gene3D" id="1.10.10.60">
    <property type="entry name" value="Homeodomain-like"/>
    <property type="match status" value="2"/>
</dbReference>
<dbReference type="PANTHER" id="PTHR43280">
    <property type="entry name" value="ARAC-FAMILY TRANSCRIPTIONAL REGULATOR"/>
    <property type="match status" value="1"/>
</dbReference>
<evidence type="ECO:0000313" key="5">
    <source>
        <dbReference type="EMBL" id="EDS18645.1"/>
    </source>
</evidence>
<dbReference type="SMART" id="SM00342">
    <property type="entry name" value="HTH_ARAC"/>
    <property type="match status" value="1"/>
</dbReference>
<name>B0N4P3_9FIRM</name>
<protein>
    <submittedName>
        <fullName evidence="5">Transcriptional regulator, AraC family</fullName>
    </submittedName>
</protein>
<keyword evidence="3" id="KW-0804">Transcription</keyword>
<sequence>MRIKIFYINKTIFKIKYLLFLSKRLILINKICDTIIMMYNYERKVNMSHRIVVRKHEKIDYQRSTFFTLAHTHYDKDYYMENHWHNSIEITYVVKGLKVQQMENKEVIAPAGTLLLVNSGVIHDVDVKKGLEGIVLLIDRNYIDHVCPQCIERGFSLEKEPLAKKKIVDYLFKLVEAYENNNKVKANIIVLEIISVLAEQLMLEGHYIKEKHDDESYELVISITEYIDYHYAQKISLDDLARMTCYNKTYLSNIFKKKTGITIFEYLRNVRMQHCLYELKHSDDTIVSIALNNGFANIQIFNRVFKEVYQMTPKQYREKNKK</sequence>
<dbReference type="GO" id="GO:0043565">
    <property type="term" value="F:sequence-specific DNA binding"/>
    <property type="evidence" value="ECO:0007669"/>
    <property type="project" value="InterPro"/>
</dbReference>
<dbReference type="eggNOG" id="COG2207">
    <property type="taxonomic scope" value="Bacteria"/>
</dbReference>
<reference evidence="5" key="1">
    <citation type="submission" date="2007-11" db="EMBL/GenBank/DDBJ databases">
        <authorList>
            <person name="Fulton L."/>
            <person name="Clifton S."/>
            <person name="Fulton B."/>
            <person name="Xu J."/>
            <person name="Minx P."/>
            <person name="Pepin K.H."/>
            <person name="Johnson M."/>
            <person name="Thiruvilangam P."/>
            <person name="Bhonagiri V."/>
            <person name="Nash W.E."/>
            <person name="Mardis E.R."/>
            <person name="Wilson R.K."/>
        </authorList>
    </citation>
    <scope>NUCLEOTIDE SEQUENCE [LARGE SCALE GENOMIC DNA]</scope>
    <source>
        <strain evidence="5">DSM 1402</strain>
    </source>
</reference>
<keyword evidence="1" id="KW-0805">Transcription regulation</keyword>
<dbReference type="InterPro" id="IPR014710">
    <property type="entry name" value="RmlC-like_jellyroll"/>
</dbReference>
<dbReference type="PANTHER" id="PTHR43280:SF2">
    <property type="entry name" value="HTH-TYPE TRANSCRIPTIONAL REGULATOR EXSA"/>
    <property type="match status" value="1"/>
</dbReference>
<keyword evidence="6" id="KW-1185">Reference proteome</keyword>
<evidence type="ECO:0000256" key="1">
    <source>
        <dbReference type="ARBA" id="ARBA00023015"/>
    </source>
</evidence>
<comment type="caution">
    <text evidence="5">The sequence shown here is derived from an EMBL/GenBank/DDBJ whole genome shotgun (WGS) entry which is preliminary data.</text>
</comment>
<dbReference type="InterPro" id="IPR018060">
    <property type="entry name" value="HTH_AraC"/>
</dbReference>
<feature type="domain" description="HTH araC/xylS-type" evidence="4">
    <location>
        <begin position="221"/>
        <end position="319"/>
    </location>
</feature>
<dbReference type="InterPro" id="IPR003313">
    <property type="entry name" value="AraC-bd"/>
</dbReference>
<dbReference type="AlphaFoldDB" id="B0N4P3"/>
<reference evidence="5" key="2">
    <citation type="submission" date="2014-06" db="EMBL/GenBank/DDBJ databases">
        <title>Draft genome sequence of Clostridium ramosum(DSM 1402).</title>
        <authorList>
            <person name="Sudarsanam P."/>
            <person name="Ley R."/>
            <person name="Guruge J."/>
            <person name="Turnbaugh P.J."/>
            <person name="Mahowald M."/>
            <person name="Liep D."/>
            <person name="Gordon J."/>
        </authorList>
    </citation>
    <scope>NUCLEOTIDE SEQUENCE</scope>
    <source>
        <strain evidence="5">DSM 1402</strain>
    </source>
</reference>
<evidence type="ECO:0000313" key="6">
    <source>
        <dbReference type="Proteomes" id="UP000005798"/>
    </source>
</evidence>
<evidence type="ECO:0000256" key="2">
    <source>
        <dbReference type="ARBA" id="ARBA00023125"/>
    </source>
</evidence>
<keyword evidence="2" id="KW-0238">DNA-binding</keyword>
<dbReference type="GO" id="GO:0003700">
    <property type="term" value="F:DNA-binding transcription factor activity"/>
    <property type="evidence" value="ECO:0007669"/>
    <property type="project" value="InterPro"/>
</dbReference>